<accession>A0AAV1QTZ0</accession>
<evidence type="ECO:0000313" key="1">
    <source>
        <dbReference type="EMBL" id="CAK7324931.1"/>
    </source>
</evidence>
<reference evidence="1 2" key="1">
    <citation type="submission" date="2024-01" db="EMBL/GenBank/DDBJ databases">
        <authorList>
            <person name="Waweru B."/>
        </authorList>
    </citation>
    <scope>NUCLEOTIDE SEQUENCE [LARGE SCALE GENOMIC DNA]</scope>
</reference>
<dbReference type="EMBL" id="CAWUPB010000803">
    <property type="protein sequence ID" value="CAK7324931.1"/>
    <property type="molecule type" value="Genomic_DNA"/>
</dbReference>
<protein>
    <recommendedName>
        <fullName evidence="3">Maturase K</fullName>
    </recommendedName>
</protein>
<organism evidence="1 2">
    <name type="scientific">Dovyalis caffra</name>
    <dbReference type="NCBI Taxonomy" id="77055"/>
    <lineage>
        <taxon>Eukaryota</taxon>
        <taxon>Viridiplantae</taxon>
        <taxon>Streptophyta</taxon>
        <taxon>Embryophyta</taxon>
        <taxon>Tracheophyta</taxon>
        <taxon>Spermatophyta</taxon>
        <taxon>Magnoliopsida</taxon>
        <taxon>eudicotyledons</taxon>
        <taxon>Gunneridae</taxon>
        <taxon>Pentapetalae</taxon>
        <taxon>rosids</taxon>
        <taxon>fabids</taxon>
        <taxon>Malpighiales</taxon>
        <taxon>Salicaceae</taxon>
        <taxon>Flacourtieae</taxon>
        <taxon>Dovyalis</taxon>
    </lineage>
</organism>
<comment type="caution">
    <text evidence="1">The sequence shown here is derived from an EMBL/GenBank/DDBJ whole genome shotgun (WGS) entry which is preliminary data.</text>
</comment>
<dbReference type="AlphaFoldDB" id="A0AAV1QTZ0"/>
<evidence type="ECO:0000313" key="2">
    <source>
        <dbReference type="Proteomes" id="UP001314170"/>
    </source>
</evidence>
<gene>
    <name evidence="1" type="ORF">DCAF_LOCUS2602</name>
</gene>
<sequence length="213" mass="24729">MSSLGNPRDGTEIYIYQRVDLLRIEKEILAGSYRLSPFWIKSELRGFPFKMDQITFFRFETLADFDRELYEFYLCLKLEDELVLISLASTLTKDVFTPNVFVTQSFACRPDTNSKLFLAEITNWSNLRLLLVIDFSIFKKILCRKRLYFVQKPLIDDLFIINLIDSFLNSPILDKKGENRAGGIPPVRFLRPKLQSPSSPAPVSALLLIDRME</sequence>
<evidence type="ECO:0008006" key="3">
    <source>
        <dbReference type="Google" id="ProtNLM"/>
    </source>
</evidence>
<proteinExistence type="predicted"/>
<dbReference type="Proteomes" id="UP001314170">
    <property type="component" value="Unassembled WGS sequence"/>
</dbReference>
<name>A0AAV1QTZ0_9ROSI</name>
<keyword evidence="2" id="KW-1185">Reference proteome</keyword>